<accession>A0A165KIR7</accession>
<evidence type="ECO:0000313" key="1">
    <source>
        <dbReference type="EMBL" id="KZT63190.1"/>
    </source>
</evidence>
<dbReference type="EMBL" id="KV429223">
    <property type="protein sequence ID" value="KZT63190.1"/>
    <property type="molecule type" value="Genomic_DNA"/>
</dbReference>
<dbReference type="AlphaFoldDB" id="A0A165KIR7"/>
<sequence length="425" mass="48276">MPQKGLRSCALVCRAWYQASICVLYRDITISSRVGFDSLAEITYKDARAPERLARTNSLRVGGIQREIPVHVVPLIFARPMPNVRRLVFYSTLHRLIHSSFFITLPLFKSVTTLELFRFKLRSFSELRRVISAFPRLDCLKLGVGALEVEMNIPPLLVVPQTRIRLKYLVLGWGLTPSLLVPLIRWLAGSSACATLAHLAVWRGPSNIALQANELLTIAGKTLVTIHEWDIDTADDLECFWPTALRGLYSGAYSQWQVPWQLRDRIAVHCTFAHSPRLRNIRFELHACTLDDSPNNKWLAAASELESVLRTVRGSSLCRIKIRQSVRLTRTFLSLCAHPRLFYAALSPEALLPIHRVMRDAAFGSLEFVEFSVDVEYSTWEFGHSRKTVSMAVEKFSSGLPHLFAPWHEHGILQIVEKINNKGRL</sequence>
<evidence type="ECO:0000313" key="2">
    <source>
        <dbReference type="Proteomes" id="UP000076727"/>
    </source>
</evidence>
<evidence type="ECO:0008006" key="3">
    <source>
        <dbReference type="Google" id="ProtNLM"/>
    </source>
</evidence>
<reference evidence="1 2" key="1">
    <citation type="journal article" date="2016" name="Mol. Biol. Evol.">
        <title>Comparative Genomics of Early-Diverging Mushroom-Forming Fungi Provides Insights into the Origins of Lignocellulose Decay Capabilities.</title>
        <authorList>
            <person name="Nagy L.G."/>
            <person name="Riley R."/>
            <person name="Tritt A."/>
            <person name="Adam C."/>
            <person name="Daum C."/>
            <person name="Floudas D."/>
            <person name="Sun H."/>
            <person name="Yadav J.S."/>
            <person name="Pangilinan J."/>
            <person name="Larsson K.H."/>
            <person name="Matsuura K."/>
            <person name="Barry K."/>
            <person name="Labutti K."/>
            <person name="Kuo R."/>
            <person name="Ohm R.A."/>
            <person name="Bhattacharya S.S."/>
            <person name="Shirouzu T."/>
            <person name="Yoshinaga Y."/>
            <person name="Martin F.M."/>
            <person name="Grigoriev I.V."/>
            <person name="Hibbett D.S."/>
        </authorList>
    </citation>
    <scope>NUCLEOTIDE SEQUENCE [LARGE SCALE GENOMIC DNA]</scope>
    <source>
        <strain evidence="1 2">L-15889</strain>
    </source>
</reference>
<keyword evidence="2" id="KW-1185">Reference proteome</keyword>
<protein>
    <recommendedName>
        <fullName evidence="3">F-box domain-containing protein</fullName>
    </recommendedName>
</protein>
<organism evidence="1 2">
    <name type="scientific">Daedalea quercina L-15889</name>
    <dbReference type="NCBI Taxonomy" id="1314783"/>
    <lineage>
        <taxon>Eukaryota</taxon>
        <taxon>Fungi</taxon>
        <taxon>Dikarya</taxon>
        <taxon>Basidiomycota</taxon>
        <taxon>Agaricomycotina</taxon>
        <taxon>Agaricomycetes</taxon>
        <taxon>Polyporales</taxon>
        <taxon>Fomitopsis</taxon>
    </lineage>
</organism>
<gene>
    <name evidence="1" type="ORF">DAEQUDRAFT_815792</name>
</gene>
<proteinExistence type="predicted"/>
<dbReference type="Proteomes" id="UP000076727">
    <property type="component" value="Unassembled WGS sequence"/>
</dbReference>
<dbReference type="OrthoDB" id="2797831at2759"/>
<name>A0A165KIR7_9APHY</name>